<comment type="catalytic activity">
    <reaction evidence="1">
        <text>2 a phenolic donor + H2O2 = 2 a phenolic radical donor + 2 H2O</text>
        <dbReference type="Rhea" id="RHEA:56136"/>
        <dbReference type="ChEBI" id="CHEBI:15377"/>
        <dbReference type="ChEBI" id="CHEBI:16240"/>
        <dbReference type="ChEBI" id="CHEBI:139520"/>
        <dbReference type="ChEBI" id="CHEBI:139521"/>
        <dbReference type="EC" id="1.11.1.7"/>
    </reaction>
</comment>
<evidence type="ECO:0000256" key="3">
    <source>
        <dbReference type="ARBA" id="ARBA00022559"/>
    </source>
</evidence>
<protein>
    <recommendedName>
        <fullName evidence="17">Plant heme peroxidase family profile domain-containing protein</fullName>
    </recommendedName>
</protein>
<keyword evidence="9 15" id="KW-1015">Disulfide bond</keyword>
<feature type="binding site" evidence="13">
    <location>
        <position position="49"/>
    </location>
    <ligand>
        <name>Ca(2+)</name>
        <dbReference type="ChEBI" id="CHEBI:29108"/>
        <label>1</label>
    </ligand>
</feature>
<evidence type="ECO:0000259" key="17">
    <source>
        <dbReference type="PROSITE" id="PS50873"/>
    </source>
</evidence>
<feature type="domain" description="Plant heme peroxidase family profile" evidence="17">
    <location>
        <begin position="22"/>
        <end position="139"/>
    </location>
</feature>
<feature type="binding site" evidence="13">
    <location>
        <position position="47"/>
    </location>
    <ligand>
        <name>Ca(2+)</name>
        <dbReference type="ChEBI" id="CHEBI:29108"/>
        <label>1</label>
    </ligand>
</feature>
<evidence type="ECO:0000256" key="7">
    <source>
        <dbReference type="ARBA" id="ARBA00023002"/>
    </source>
</evidence>
<evidence type="ECO:0000256" key="2">
    <source>
        <dbReference type="ARBA" id="ARBA00001970"/>
    </source>
</evidence>
<evidence type="ECO:0000256" key="8">
    <source>
        <dbReference type="ARBA" id="ARBA00023004"/>
    </source>
</evidence>
<dbReference type="GO" id="GO:0140825">
    <property type="term" value="F:lactoperoxidase activity"/>
    <property type="evidence" value="ECO:0007669"/>
    <property type="project" value="UniProtKB-EC"/>
</dbReference>
<keyword evidence="5 13" id="KW-0479">Metal-binding</keyword>
<dbReference type="GO" id="GO:0020037">
    <property type="term" value="F:heme binding"/>
    <property type="evidence" value="ECO:0007669"/>
    <property type="project" value="InterPro"/>
</dbReference>
<dbReference type="PANTHER" id="PTHR31388">
    <property type="entry name" value="PEROXIDASE 72-RELATED"/>
    <property type="match status" value="1"/>
</dbReference>
<comment type="caution">
    <text evidence="18">The sequence shown here is derived from an EMBL/GenBank/DDBJ whole genome shotgun (WGS) entry which is preliminary data.</text>
</comment>
<feature type="binding site" evidence="13">
    <location>
        <position position="43"/>
    </location>
    <ligand>
        <name>Ca(2+)</name>
        <dbReference type="ChEBI" id="CHEBI:29108"/>
        <label>1</label>
    </ligand>
</feature>
<keyword evidence="6 13" id="KW-0106">Calcium</keyword>
<dbReference type="FunFam" id="1.10.520.10:FF:000009">
    <property type="entry name" value="Peroxidase"/>
    <property type="match status" value="1"/>
</dbReference>
<dbReference type="GO" id="GO:0006979">
    <property type="term" value="P:response to oxidative stress"/>
    <property type="evidence" value="ECO:0007669"/>
    <property type="project" value="InterPro"/>
</dbReference>
<comment type="similarity">
    <text evidence="16">Belongs to the peroxidase family.</text>
</comment>
<comment type="cofactor">
    <cofactor evidence="2">
        <name>heme b</name>
        <dbReference type="ChEBI" id="CHEBI:60344"/>
    </cofactor>
</comment>
<keyword evidence="19" id="KW-1185">Reference proteome</keyword>
<keyword evidence="8" id="KW-0408">Iron</keyword>
<feature type="disulfide bond" evidence="15">
    <location>
        <begin position="41"/>
        <end position="46"/>
    </location>
</feature>
<reference evidence="18 19" key="1">
    <citation type="journal article" date="2021" name="Nat. Plants">
        <title>The Taxus genome provides insights into paclitaxel biosynthesis.</title>
        <authorList>
            <person name="Xiong X."/>
            <person name="Gou J."/>
            <person name="Liao Q."/>
            <person name="Li Y."/>
            <person name="Zhou Q."/>
            <person name="Bi G."/>
            <person name="Li C."/>
            <person name="Du R."/>
            <person name="Wang X."/>
            <person name="Sun T."/>
            <person name="Guo L."/>
            <person name="Liang H."/>
            <person name="Lu P."/>
            <person name="Wu Y."/>
            <person name="Zhang Z."/>
            <person name="Ro D.K."/>
            <person name="Shang Y."/>
            <person name="Huang S."/>
            <person name="Yan J."/>
        </authorList>
    </citation>
    <scope>NUCLEOTIDE SEQUENCE [LARGE SCALE GENOMIC DNA]</scope>
    <source>
        <strain evidence="18">Ta-2019</strain>
    </source>
</reference>
<dbReference type="InterPro" id="IPR000823">
    <property type="entry name" value="Peroxidase_pln"/>
</dbReference>
<dbReference type="PRINTS" id="PR00461">
    <property type="entry name" value="PLPEROXIDASE"/>
</dbReference>
<dbReference type="InterPro" id="IPR010255">
    <property type="entry name" value="Haem_peroxidase_sf"/>
</dbReference>
<dbReference type="PROSITE" id="PS00436">
    <property type="entry name" value="PEROXIDASE_2"/>
    <property type="match status" value="1"/>
</dbReference>
<keyword evidence="10" id="KW-0325">Glycoprotein</keyword>
<evidence type="ECO:0000256" key="4">
    <source>
        <dbReference type="ARBA" id="ARBA00022617"/>
    </source>
</evidence>
<evidence type="ECO:0000313" key="19">
    <source>
        <dbReference type="Proteomes" id="UP000824469"/>
    </source>
</evidence>
<feature type="active site" description="Proton acceptor" evidence="11">
    <location>
        <position position="39"/>
    </location>
</feature>
<evidence type="ECO:0000256" key="14">
    <source>
        <dbReference type="PIRSR" id="PIRSR600823-4"/>
    </source>
</evidence>
<feature type="site" description="Transition state stabilizer" evidence="14">
    <location>
        <position position="35"/>
    </location>
</feature>
<dbReference type="EMBL" id="JAHRHJ020002408">
    <property type="protein sequence ID" value="KAH9292748.1"/>
    <property type="molecule type" value="Genomic_DNA"/>
</dbReference>
<organism evidence="18 19">
    <name type="scientific">Taxus chinensis</name>
    <name type="common">Chinese yew</name>
    <name type="synonym">Taxus wallichiana var. chinensis</name>
    <dbReference type="NCBI Taxonomy" id="29808"/>
    <lineage>
        <taxon>Eukaryota</taxon>
        <taxon>Viridiplantae</taxon>
        <taxon>Streptophyta</taxon>
        <taxon>Embryophyta</taxon>
        <taxon>Tracheophyta</taxon>
        <taxon>Spermatophyta</taxon>
        <taxon>Pinopsida</taxon>
        <taxon>Pinidae</taxon>
        <taxon>Conifers II</taxon>
        <taxon>Cupressales</taxon>
        <taxon>Taxaceae</taxon>
        <taxon>Taxus</taxon>
    </lineage>
</organism>
<evidence type="ECO:0000256" key="5">
    <source>
        <dbReference type="ARBA" id="ARBA00022723"/>
    </source>
</evidence>
<evidence type="ECO:0000256" key="1">
    <source>
        <dbReference type="ARBA" id="ARBA00000189"/>
    </source>
</evidence>
<feature type="non-terminal residue" evidence="18">
    <location>
        <position position="150"/>
    </location>
</feature>
<proteinExistence type="inferred from homology"/>
<keyword evidence="4" id="KW-0349">Heme</keyword>
<gene>
    <name evidence="18" type="ORF">KI387_042070</name>
</gene>
<evidence type="ECO:0000256" key="6">
    <source>
        <dbReference type="ARBA" id="ARBA00022837"/>
    </source>
</evidence>
<dbReference type="AlphaFoldDB" id="A0AA38F7P7"/>
<comment type="cofactor">
    <cofactor evidence="13">
        <name>Ca(2+)</name>
        <dbReference type="ChEBI" id="CHEBI:29108"/>
    </cofactor>
    <text evidence="13">Binds 2 calcium ions per subunit.</text>
</comment>
<evidence type="ECO:0000256" key="15">
    <source>
        <dbReference type="PIRSR" id="PIRSR600823-5"/>
    </source>
</evidence>
<dbReference type="InterPro" id="IPR019794">
    <property type="entry name" value="Peroxidases_AS"/>
</dbReference>
<dbReference type="PRINTS" id="PR00458">
    <property type="entry name" value="PEROXIDASE"/>
</dbReference>
<dbReference type="OMA" id="HAHSHFP"/>
<evidence type="ECO:0000256" key="13">
    <source>
        <dbReference type="PIRSR" id="PIRSR600823-3"/>
    </source>
</evidence>
<name>A0AA38F7P7_TAXCH</name>
<keyword evidence="3" id="KW-0575">Peroxidase</keyword>
<feature type="binding site" evidence="12">
    <location>
        <position position="137"/>
    </location>
    <ligand>
        <name>substrate</name>
    </ligand>
</feature>
<dbReference type="Gene3D" id="1.10.520.10">
    <property type="match status" value="1"/>
</dbReference>
<keyword evidence="7" id="KW-0560">Oxidoreductase</keyword>
<dbReference type="Pfam" id="PF00141">
    <property type="entry name" value="peroxidase"/>
    <property type="match status" value="1"/>
</dbReference>
<dbReference type="Proteomes" id="UP000824469">
    <property type="component" value="Unassembled WGS sequence"/>
</dbReference>
<dbReference type="SUPFAM" id="SSF48113">
    <property type="entry name" value="Heme-dependent peroxidases"/>
    <property type="match status" value="1"/>
</dbReference>
<dbReference type="PROSITE" id="PS50873">
    <property type="entry name" value="PEROXIDASE_4"/>
    <property type="match status" value="1"/>
</dbReference>
<feature type="binding site" evidence="13">
    <location>
        <position position="45"/>
    </location>
    <ligand>
        <name>Ca(2+)</name>
        <dbReference type="ChEBI" id="CHEBI:29108"/>
        <label>1</label>
    </ligand>
</feature>
<dbReference type="PANTHER" id="PTHR31388:SF9">
    <property type="entry name" value="PEROXIDASE 11"/>
    <property type="match status" value="1"/>
</dbReference>
<evidence type="ECO:0000256" key="11">
    <source>
        <dbReference type="PIRSR" id="PIRSR600823-1"/>
    </source>
</evidence>
<dbReference type="InterPro" id="IPR002016">
    <property type="entry name" value="Haem_peroxidase"/>
</dbReference>
<evidence type="ECO:0000313" key="18">
    <source>
        <dbReference type="EMBL" id="KAH9292748.1"/>
    </source>
</evidence>
<accession>A0AA38F7P7</accession>
<feature type="binding site" evidence="13">
    <location>
        <position position="40"/>
    </location>
    <ligand>
        <name>Ca(2+)</name>
        <dbReference type="ChEBI" id="CHEBI:29108"/>
        <label>1</label>
    </ligand>
</feature>
<evidence type="ECO:0000256" key="12">
    <source>
        <dbReference type="PIRSR" id="PIRSR600823-2"/>
    </source>
</evidence>
<evidence type="ECO:0000256" key="10">
    <source>
        <dbReference type="ARBA" id="ARBA00023180"/>
    </source>
</evidence>
<dbReference type="GO" id="GO:0046872">
    <property type="term" value="F:metal ion binding"/>
    <property type="evidence" value="ECO:0007669"/>
    <property type="project" value="UniProtKB-KW"/>
</dbReference>
<evidence type="ECO:0000256" key="9">
    <source>
        <dbReference type="ARBA" id="ARBA00023157"/>
    </source>
</evidence>
<sequence>MIITTSHAHSHFPLSDREWILAVAKEARMAASILRLHFHDCFVQGCDGSVLLDDTPTFTGEKTANANRNSIRGFEVIDSIKEKLESVCPGVVSCADIVTVAARDAVLLNGGGPYWDVPLGRKDSTTASLDDANNNIPTPKFYSAANSARK</sequence>
<evidence type="ECO:0000256" key="16">
    <source>
        <dbReference type="RuleBase" id="RU004241"/>
    </source>
</evidence>
<feature type="binding site" evidence="13">
    <location>
        <position position="61"/>
    </location>
    <ligand>
        <name>Ca(2+)</name>
        <dbReference type="ChEBI" id="CHEBI:29108"/>
        <label>1</label>
    </ligand>
</feature>